<keyword evidence="4" id="KW-1185">Reference proteome</keyword>
<sequence length="387" mass="42350">MASAAAAAGGEIDKGEGLGLGIAAIWEAASGASDSECFAFGAQEVVLVNRPFPHDVLVPTALLDVATLTRLYIGFWKFPDSCALPRSDAPPFPHLRELVLCAMDMESQDMDFLLAACPVLEILGILGHNKSGLRLRLVGERLRCVQVSQSMVQSIAVVDAPRLERLILFRSVTLRGSSIRLKIGNAPKLRLFGYLDPTVYMLEIGNTVINVHAIPTCWDKGESKHHGHSVKILALNVRFGVSHDSKMLVTFLRCFPNVQTLHIVSEKTTRKVSLKFWQEAGPIQCIRSCIKEMTFHEFQMKQSEIAFLKFFLQTAKVVKNVVIVGATGRSASTLEVMSIMNSLTAEIGTSGSCYVHYEGSDPEAGAPWCFQRGSDFSVSDPFACRSS</sequence>
<organism evidence="3 4">
    <name type="scientific">Eragrostis curvula</name>
    <name type="common">weeping love grass</name>
    <dbReference type="NCBI Taxonomy" id="38414"/>
    <lineage>
        <taxon>Eukaryota</taxon>
        <taxon>Viridiplantae</taxon>
        <taxon>Streptophyta</taxon>
        <taxon>Embryophyta</taxon>
        <taxon>Tracheophyta</taxon>
        <taxon>Spermatophyta</taxon>
        <taxon>Magnoliopsida</taxon>
        <taxon>Liliopsida</taxon>
        <taxon>Poales</taxon>
        <taxon>Poaceae</taxon>
        <taxon>PACMAD clade</taxon>
        <taxon>Chloridoideae</taxon>
        <taxon>Eragrostideae</taxon>
        <taxon>Eragrostidinae</taxon>
        <taxon>Eragrostis</taxon>
    </lineage>
</organism>
<comment type="caution">
    <text evidence="3">The sequence shown here is derived from an EMBL/GenBank/DDBJ whole genome shotgun (WGS) entry which is preliminary data.</text>
</comment>
<dbReference type="InterPro" id="IPR055411">
    <property type="entry name" value="LRR_FXL15/At3g58940/PEG3-like"/>
</dbReference>
<evidence type="ECO:0000259" key="1">
    <source>
        <dbReference type="Pfam" id="PF08387"/>
    </source>
</evidence>
<reference evidence="3 4" key="1">
    <citation type="journal article" date="2019" name="Sci. Rep.">
        <title>A high-quality genome of Eragrostis curvula grass provides insights into Poaceae evolution and supports new strategies to enhance forage quality.</title>
        <authorList>
            <person name="Carballo J."/>
            <person name="Santos B.A.C.M."/>
            <person name="Zappacosta D."/>
            <person name="Garbus I."/>
            <person name="Selva J.P."/>
            <person name="Gallo C.A."/>
            <person name="Diaz A."/>
            <person name="Albertini E."/>
            <person name="Caccamo M."/>
            <person name="Echenique V."/>
        </authorList>
    </citation>
    <scope>NUCLEOTIDE SEQUENCE [LARGE SCALE GENOMIC DNA]</scope>
    <source>
        <strain evidence="4">cv. Victoria</strain>
        <tissue evidence="3">Leaf</tissue>
    </source>
</reference>
<feature type="non-terminal residue" evidence="3">
    <location>
        <position position="1"/>
    </location>
</feature>
<evidence type="ECO:0000259" key="2">
    <source>
        <dbReference type="Pfam" id="PF24758"/>
    </source>
</evidence>
<dbReference type="Gramene" id="TVU04780">
    <property type="protein sequence ID" value="TVU04780"/>
    <property type="gene ID" value="EJB05_47914"/>
</dbReference>
<dbReference type="InterPro" id="IPR032675">
    <property type="entry name" value="LRR_dom_sf"/>
</dbReference>
<dbReference type="Proteomes" id="UP000324897">
    <property type="component" value="Unassembled WGS sequence"/>
</dbReference>
<dbReference type="Gene3D" id="3.80.10.10">
    <property type="entry name" value="Ribonuclease Inhibitor"/>
    <property type="match status" value="1"/>
</dbReference>
<dbReference type="InterPro" id="IPR006566">
    <property type="entry name" value="FBD"/>
</dbReference>
<protein>
    <submittedName>
        <fullName evidence="3">Uncharacterized protein</fullName>
    </submittedName>
</protein>
<evidence type="ECO:0000313" key="3">
    <source>
        <dbReference type="EMBL" id="TVU04780.1"/>
    </source>
</evidence>
<dbReference type="InterPro" id="IPR055302">
    <property type="entry name" value="F-box_dom-containing"/>
</dbReference>
<dbReference type="PANTHER" id="PTHR32141:SF91">
    <property type="entry name" value="F-BOX DOMAIN-CONTAINING PROTEIN"/>
    <property type="match status" value="1"/>
</dbReference>
<feature type="domain" description="FBD" evidence="1">
    <location>
        <begin position="278"/>
        <end position="323"/>
    </location>
</feature>
<proteinExistence type="predicted"/>
<dbReference type="PANTHER" id="PTHR32141">
    <property type="match status" value="1"/>
</dbReference>
<accession>A0A5J9T0M3</accession>
<name>A0A5J9T0M3_9POAL</name>
<feature type="domain" description="F-box/LRR-repeat protein 15/At3g58940/PEG3-like LRR" evidence="2">
    <location>
        <begin position="41"/>
        <end position="263"/>
    </location>
</feature>
<dbReference type="Pfam" id="PF08387">
    <property type="entry name" value="FBD"/>
    <property type="match status" value="1"/>
</dbReference>
<dbReference type="Pfam" id="PF24758">
    <property type="entry name" value="LRR_At5g56370"/>
    <property type="match status" value="1"/>
</dbReference>
<evidence type="ECO:0000313" key="4">
    <source>
        <dbReference type="Proteomes" id="UP000324897"/>
    </source>
</evidence>
<gene>
    <name evidence="3" type="ORF">EJB05_47914</name>
</gene>
<dbReference type="OrthoDB" id="776041at2759"/>
<dbReference type="AlphaFoldDB" id="A0A5J9T0M3"/>
<dbReference type="EMBL" id="RWGY01000051">
    <property type="protein sequence ID" value="TVU04780.1"/>
    <property type="molecule type" value="Genomic_DNA"/>
</dbReference>